<keyword evidence="1" id="KW-0812">Transmembrane</keyword>
<feature type="transmembrane region" description="Helical" evidence="1">
    <location>
        <begin position="31"/>
        <end position="57"/>
    </location>
</feature>
<dbReference type="AlphaFoldDB" id="A0A073JTA4"/>
<protein>
    <submittedName>
        <fullName evidence="2">Inner-membrane translocator</fullName>
    </submittedName>
</protein>
<name>A0A073JTA4_9BACI</name>
<accession>A0A073JTA4</accession>
<reference evidence="2 3" key="1">
    <citation type="submission" date="2014-06" db="EMBL/GenBank/DDBJ databases">
        <title>Draft genome sequence of Bacillus manliponensis JCM 15802 (MCCC 1A00708).</title>
        <authorList>
            <person name="Lai Q."/>
            <person name="Liu Y."/>
            <person name="Shao Z."/>
        </authorList>
    </citation>
    <scope>NUCLEOTIDE SEQUENCE [LARGE SCALE GENOMIC DNA]</scope>
    <source>
        <strain evidence="2 3">JCM 15802</strain>
    </source>
</reference>
<gene>
    <name evidence="2" type="ORF">BAMA_12900</name>
</gene>
<dbReference type="RefSeq" id="WP_034643269.1">
    <property type="nucleotide sequence ID" value="NZ_CBCSJC010000006.1"/>
</dbReference>
<proteinExistence type="predicted"/>
<dbReference type="Proteomes" id="UP000027822">
    <property type="component" value="Unassembled WGS sequence"/>
</dbReference>
<evidence type="ECO:0000313" key="2">
    <source>
        <dbReference type="EMBL" id="KEK17457.1"/>
    </source>
</evidence>
<evidence type="ECO:0000256" key="1">
    <source>
        <dbReference type="SAM" id="Phobius"/>
    </source>
</evidence>
<evidence type="ECO:0000313" key="3">
    <source>
        <dbReference type="Proteomes" id="UP000027822"/>
    </source>
</evidence>
<organism evidence="2 3">
    <name type="scientific">Bacillus manliponensis</name>
    <dbReference type="NCBI Taxonomy" id="574376"/>
    <lineage>
        <taxon>Bacteria</taxon>
        <taxon>Bacillati</taxon>
        <taxon>Bacillota</taxon>
        <taxon>Bacilli</taxon>
        <taxon>Bacillales</taxon>
        <taxon>Bacillaceae</taxon>
        <taxon>Bacillus</taxon>
        <taxon>Bacillus cereus group</taxon>
    </lineage>
</organism>
<keyword evidence="1" id="KW-1133">Transmembrane helix</keyword>
<dbReference type="EMBL" id="JOTN01000028">
    <property type="protein sequence ID" value="KEK17457.1"/>
    <property type="molecule type" value="Genomic_DNA"/>
</dbReference>
<dbReference type="STRING" id="574376.BAMA_12900"/>
<comment type="caution">
    <text evidence="2">The sequence shown here is derived from an EMBL/GenBank/DDBJ whole genome shotgun (WGS) entry which is preliminary data.</text>
</comment>
<keyword evidence="1" id="KW-0472">Membrane</keyword>
<keyword evidence="3" id="KW-1185">Reference proteome</keyword>
<sequence>MDTIILLFFIFGLIALNILMIMLHKRKKLNLIIAGIILLVLAPVLTFASGSLFLYLYDWSSGGSGEGAGYGGALIGFLTLFNGMIVLFTGIVIKIVKSMKQKQL</sequence>
<feature type="transmembrane region" description="Helical" evidence="1">
    <location>
        <begin position="6"/>
        <end position="24"/>
    </location>
</feature>
<feature type="transmembrane region" description="Helical" evidence="1">
    <location>
        <begin position="69"/>
        <end position="93"/>
    </location>
</feature>